<dbReference type="eggNOG" id="COG1028">
    <property type="taxonomic scope" value="Bacteria"/>
</dbReference>
<organism evidence="4 5">
    <name type="scientific">Plesiocystis pacifica SIR-1</name>
    <dbReference type="NCBI Taxonomy" id="391625"/>
    <lineage>
        <taxon>Bacteria</taxon>
        <taxon>Pseudomonadati</taxon>
        <taxon>Myxococcota</taxon>
        <taxon>Polyangia</taxon>
        <taxon>Nannocystales</taxon>
        <taxon>Nannocystaceae</taxon>
        <taxon>Plesiocystis</taxon>
    </lineage>
</organism>
<dbReference type="PRINTS" id="PR00081">
    <property type="entry name" value="GDHRDH"/>
</dbReference>
<dbReference type="PANTHER" id="PTHR42760">
    <property type="entry name" value="SHORT-CHAIN DEHYDROGENASES/REDUCTASES FAMILY MEMBER"/>
    <property type="match status" value="1"/>
</dbReference>
<reference evidence="4 5" key="1">
    <citation type="submission" date="2007-06" db="EMBL/GenBank/DDBJ databases">
        <authorList>
            <person name="Shimkets L."/>
            <person name="Ferriera S."/>
            <person name="Johnson J."/>
            <person name="Kravitz S."/>
            <person name="Beeson K."/>
            <person name="Sutton G."/>
            <person name="Rogers Y.-H."/>
            <person name="Friedman R."/>
            <person name="Frazier M."/>
            <person name="Venter J.C."/>
        </authorList>
    </citation>
    <scope>NUCLEOTIDE SEQUENCE [LARGE SCALE GENOMIC DNA]</scope>
    <source>
        <strain evidence="4 5">SIR-1</strain>
    </source>
</reference>
<dbReference type="SUPFAM" id="SSF51735">
    <property type="entry name" value="NAD(P)-binding Rossmann-fold domains"/>
    <property type="match status" value="1"/>
</dbReference>
<dbReference type="InterPro" id="IPR057326">
    <property type="entry name" value="KR_dom"/>
</dbReference>
<evidence type="ECO:0000256" key="2">
    <source>
        <dbReference type="ARBA" id="ARBA00023002"/>
    </source>
</evidence>
<dbReference type="RefSeq" id="WP_006974995.1">
    <property type="nucleotide sequence ID" value="NZ_ABCS01000079.1"/>
</dbReference>
<evidence type="ECO:0000313" key="5">
    <source>
        <dbReference type="Proteomes" id="UP000005801"/>
    </source>
</evidence>
<dbReference type="GO" id="GO:0048038">
    <property type="term" value="F:quinone binding"/>
    <property type="evidence" value="ECO:0007669"/>
    <property type="project" value="TreeGrafter"/>
</dbReference>
<dbReference type="PANTHER" id="PTHR42760:SF133">
    <property type="entry name" value="3-OXOACYL-[ACYL-CARRIER-PROTEIN] REDUCTASE"/>
    <property type="match status" value="1"/>
</dbReference>
<keyword evidence="2" id="KW-0560">Oxidoreductase</keyword>
<accession>A6GE55</accession>
<protein>
    <submittedName>
        <fullName evidence="4">Putative 3-oxoacyl-[acyl-carrier-protein] reductase</fullName>
    </submittedName>
</protein>
<feature type="domain" description="Ketoreductase" evidence="3">
    <location>
        <begin position="7"/>
        <end position="195"/>
    </location>
</feature>
<dbReference type="SMART" id="SM00822">
    <property type="entry name" value="PKS_KR"/>
    <property type="match status" value="1"/>
</dbReference>
<evidence type="ECO:0000259" key="3">
    <source>
        <dbReference type="SMART" id="SM00822"/>
    </source>
</evidence>
<dbReference type="InterPro" id="IPR020904">
    <property type="entry name" value="Sc_DH/Rdtase_CS"/>
</dbReference>
<dbReference type="GO" id="GO:0016616">
    <property type="term" value="F:oxidoreductase activity, acting on the CH-OH group of donors, NAD or NADP as acceptor"/>
    <property type="evidence" value="ECO:0007669"/>
    <property type="project" value="TreeGrafter"/>
</dbReference>
<evidence type="ECO:0000256" key="1">
    <source>
        <dbReference type="ARBA" id="ARBA00006484"/>
    </source>
</evidence>
<sequence length="248" mass="25562">MNRFEGKKVVITGGTSGIGLATAQRVVKEGGSVLVTGTNEARIAAAHALEGVVAIANDAGDAGSVDALARAVDEHLGGRVDAAFLNAGFGRFQPLSDVTAEEFAAQYDVNVRGPLLQAKALAPKLQDGGAIVFNTSVARTVGMGGASIYASTKGALRTLTRVLAREFAPRQIRVNAVSPGPIGTGFFNRTGMSQEMIDGFAQQILSQVPLARFGTSDEVAAVAAFLLSEDASFVTGSEYVVDGGMTEL</sequence>
<dbReference type="Gene3D" id="3.40.50.720">
    <property type="entry name" value="NAD(P)-binding Rossmann-like Domain"/>
    <property type="match status" value="1"/>
</dbReference>
<name>A6GE55_9BACT</name>
<dbReference type="Pfam" id="PF13561">
    <property type="entry name" value="adh_short_C2"/>
    <property type="match status" value="1"/>
</dbReference>
<dbReference type="InterPro" id="IPR036291">
    <property type="entry name" value="NAD(P)-bd_dom_sf"/>
</dbReference>
<dbReference type="PRINTS" id="PR00080">
    <property type="entry name" value="SDRFAMILY"/>
</dbReference>
<dbReference type="GO" id="GO:0006633">
    <property type="term" value="P:fatty acid biosynthetic process"/>
    <property type="evidence" value="ECO:0007669"/>
    <property type="project" value="TreeGrafter"/>
</dbReference>
<dbReference type="AlphaFoldDB" id="A6GE55"/>
<dbReference type="Proteomes" id="UP000005801">
    <property type="component" value="Unassembled WGS sequence"/>
</dbReference>
<keyword evidence="5" id="KW-1185">Reference proteome</keyword>
<dbReference type="CDD" id="cd05233">
    <property type="entry name" value="SDR_c"/>
    <property type="match status" value="1"/>
</dbReference>
<dbReference type="FunFam" id="3.40.50.720:FF:000084">
    <property type="entry name" value="Short-chain dehydrogenase reductase"/>
    <property type="match status" value="1"/>
</dbReference>
<comment type="caution">
    <text evidence="4">The sequence shown here is derived from an EMBL/GenBank/DDBJ whole genome shotgun (WGS) entry which is preliminary data.</text>
</comment>
<dbReference type="OrthoDB" id="5363038at2"/>
<proteinExistence type="inferred from homology"/>
<dbReference type="PROSITE" id="PS00061">
    <property type="entry name" value="ADH_SHORT"/>
    <property type="match status" value="1"/>
</dbReference>
<comment type="similarity">
    <text evidence="1">Belongs to the short-chain dehydrogenases/reductases (SDR) family.</text>
</comment>
<evidence type="ECO:0000313" key="4">
    <source>
        <dbReference type="EMBL" id="EDM75846.1"/>
    </source>
</evidence>
<dbReference type="EMBL" id="ABCS01000079">
    <property type="protein sequence ID" value="EDM75846.1"/>
    <property type="molecule type" value="Genomic_DNA"/>
</dbReference>
<dbReference type="STRING" id="391625.PPSIR1_33556"/>
<dbReference type="InterPro" id="IPR002347">
    <property type="entry name" value="SDR_fam"/>
</dbReference>
<gene>
    <name evidence="4" type="ORF">PPSIR1_33556</name>
</gene>